<dbReference type="EnsemblPlants" id="PGSC0003DMT400076715">
    <property type="protein sequence ID" value="PGSC0003DMT400076715"/>
    <property type="gene ID" value="PGSC0003DMG400029836"/>
</dbReference>
<sequence length="50" mass="5824">MVVLTGCSHKLFQKPGSWSSWYLFYQCNIVFNQVIRILIVTLFVQASGYH</sequence>
<reference evidence="2" key="2">
    <citation type="submission" date="2015-06" db="UniProtKB">
        <authorList>
            <consortium name="EnsemblPlants"/>
        </authorList>
    </citation>
    <scope>IDENTIFICATION</scope>
    <source>
        <strain evidence="2">DM1-3 516 R44</strain>
    </source>
</reference>
<accession>M1CXA0</accession>
<reference evidence="3" key="1">
    <citation type="journal article" date="2011" name="Nature">
        <title>Genome sequence and analysis of the tuber crop potato.</title>
        <authorList>
            <consortium name="The Potato Genome Sequencing Consortium"/>
        </authorList>
    </citation>
    <scope>NUCLEOTIDE SEQUENCE [LARGE SCALE GENOMIC DNA]</scope>
    <source>
        <strain evidence="3">cv. DM1-3 516 R44</strain>
    </source>
</reference>
<evidence type="ECO:0000313" key="3">
    <source>
        <dbReference type="Proteomes" id="UP000011115"/>
    </source>
</evidence>
<dbReference type="HOGENOM" id="CLU_3128021_0_0_1"/>
<protein>
    <submittedName>
        <fullName evidence="2">Cystathionine beta-lyase</fullName>
    </submittedName>
</protein>
<dbReference type="AlphaFoldDB" id="M1CXA0"/>
<keyword evidence="3" id="KW-1185">Reference proteome</keyword>
<name>M1CXA0_SOLTU</name>
<proteinExistence type="predicted"/>
<keyword evidence="1" id="KW-1133">Transmembrane helix</keyword>
<dbReference type="Proteomes" id="UP000011115">
    <property type="component" value="Unassembled WGS sequence"/>
</dbReference>
<organism evidence="2 3">
    <name type="scientific">Solanum tuberosum</name>
    <name type="common">Potato</name>
    <dbReference type="NCBI Taxonomy" id="4113"/>
    <lineage>
        <taxon>Eukaryota</taxon>
        <taxon>Viridiplantae</taxon>
        <taxon>Streptophyta</taxon>
        <taxon>Embryophyta</taxon>
        <taxon>Tracheophyta</taxon>
        <taxon>Spermatophyta</taxon>
        <taxon>Magnoliopsida</taxon>
        <taxon>eudicotyledons</taxon>
        <taxon>Gunneridae</taxon>
        <taxon>Pentapetalae</taxon>
        <taxon>asterids</taxon>
        <taxon>lamiids</taxon>
        <taxon>Solanales</taxon>
        <taxon>Solanaceae</taxon>
        <taxon>Solanoideae</taxon>
        <taxon>Solaneae</taxon>
        <taxon>Solanum</taxon>
    </lineage>
</organism>
<dbReference type="ExpressionAtlas" id="M1CXA0">
    <property type="expression patterns" value="baseline"/>
</dbReference>
<keyword evidence="1" id="KW-0812">Transmembrane</keyword>
<feature type="transmembrane region" description="Helical" evidence="1">
    <location>
        <begin position="22"/>
        <end position="44"/>
    </location>
</feature>
<keyword evidence="1" id="KW-0472">Membrane</keyword>
<dbReference type="Gramene" id="PGSC0003DMT400076715">
    <property type="protein sequence ID" value="PGSC0003DMT400076715"/>
    <property type="gene ID" value="PGSC0003DMG400029836"/>
</dbReference>
<evidence type="ECO:0000313" key="2">
    <source>
        <dbReference type="EnsemblPlants" id="PGSC0003DMT400076715"/>
    </source>
</evidence>
<evidence type="ECO:0000256" key="1">
    <source>
        <dbReference type="SAM" id="Phobius"/>
    </source>
</evidence>